<evidence type="ECO:0000313" key="3">
    <source>
        <dbReference type="Proteomes" id="UP000193922"/>
    </source>
</evidence>
<dbReference type="AlphaFoldDB" id="A0A1Y1VZV3"/>
<reference evidence="2 3" key="1">
    <citation type="submission" date="2016-07" db="EMBL/GenBank/DDBJ databases">
        <title>Pervasive Adenine N6-methylation of Active Genes in Fungi.</title>
        <authorList>
            <consortium name="DOE Joint Genome Institute"/>
            <person name="Mondo S.J."/>
            <person name="Dannebaum R.O."/>
            <person name="Kuo R.C."/>
            <person name="Labutti K."/>
            <person name="Haridas S."/>
            <person name="Kuo A."/>
            <person name="Salamov A."/>
            <person name="Ahrendt S.R."/>
            <person name="Lipzen A."/>
            <person name="Sullivan W."/>
            <person name="Andreopoulos W.B."/>
            <person name="Clum A."/>
            <person name="Lindquist E."/>
            <person name="Daum C."/>
            <person name="Ramamoorthy G.K."/>
            <person name="Gryganskyi A."/>
            <person name="Culley D."/>
            <person name="Magnuson J.K."/>
            <person name="James T.Y."/>
            <person name="O'Malley M.A."/>
            <person name="Stajich J.E."/>
            <person name="Spatafora J.W."/>
            <person name="Visel A."/>
            <person name="Grigoriev I.V."/>
        </authorList>
    </citation>
    <scope>NUCLEOTIDE SEQUENCE [LARGE SCALE GENOMIC DNA]</scope>
    <source>
        <strain evidence="2 3">ATCC 12442</strain>
    </source>
</reference>
<protein>
    <submittedName>
        <fullName evidence="2">Uncharacterized protein</fullName>
    </submittedName>
</protein>
<evidence type="ECO:0000256" key="1">
    <source>
        <dbReference type="SAM" id="MobiDB-lite"/>
    </source>
</evidence>
<proteinExistence type="predicted"/>
<comment type="caution">
    <text evidence="2">The sequence shown here is derived from an EMBL/GenBank/DDBJ whole genome shotgun (WGS) entry which is preliminary data.</text>
</comment>
<dbReference type="Proteomes" id="UP000193922">
    <property type="component" value="Unassembled WGS sequence"/>
</dbReference>
<organism evidence="2 3">
    <name type="scientific">Linderina pennispora</name>
    <dbReference type="NCBI Taxonomy" id="61395"/>
    <lineage>
        <taxon>Eukaryota</taxon>
        <taxon>Fungi</taxon>
        <taxon>Fungi incertae sedis</taxon>
        <taxon>Zoopagomycota</taxon>
        <taxon>Kickxellomycotina</taxon>
        <taxon>Kickxellomycetes</taxon>
        <taxon>Kickxellales</taxon>
        <taxon>Kickxellaceae</taxon>
        <taxon>Linderina</taxon>
    </lineage>
</organism>
<dbReference type="RefSeq" id="XP_040740750.1">
    <property type="nucleotide sequence ID" value="XM_040891853.1"/>
</dbReference>
<name>A0A1Y1VZV3_9FUNG</name>
<accession>A0A1Y1VZV3</accession>
<evidence type="ECO:0000313" key="2">
    <source>
        <dbReference type="EMBL" id="ORX66791.1"/>
    </source>
</evidence>
<feature type="region of interest" description="Disordered" evidence="1">
    <location>
        <begin position="142"/>
        <end position="188"/>
    </location>
</feature>
<sequence length="228" mass="25456">MLFYVDMTGSRWLDLPLEVWAEILGYAVPVDPPERHPNLESYFEQIVHRPAAIIQANGSLRQYLLHAFYKHAAYCGKRRQLLVPSAALPLMRKLVIGIPFKSRAFRTMVRGLHMLPEEARHGLTWLGLRLGERAKLSESEFGSLAKGVPEPAESRRGCRSRTRSPQGAAQRGGRTEQSARGLVDQPRPGREQCIAGAGACGCHSTWRAWTWVLVSWWAFGADSAADVP</sequence>
<dbReference type="OrthoDB" id="5554297at2759"/>
<dbReference type="GeneID" id="63808501"/>
<keyword evidence="3" id="KW-1185">Reference proteome</keyword>
<dbReference type="EMBL" id="MCFD01000014">
    <property type="protein sequence ID" value="ORX66791.1"/>
    <property type="molecule type" value="Genomic_DNA"/>
</dbReference>
<gene>
    <name evidence="2" type="ORF">DL89DRAFT_59776</name>
</gene>